<dbReference type="SUPFAM" id="SSF53067">
    <property type="entry name" value="Actin-like ATPase domain"/>
    <property type="match status" value="1"/>
</dbReference>
<gene>
    <name evidence="2" type="ORF">HMPREF9194_01558</name>
</gene>
<keyword evidence="3" id="KW-1185">Reference proteome</keyword>
<dbReference type="RefSeq" id="WP_016525826.1">
    <property type="nucleotide sequence ID" value="NZ_KE332518.1"/>
</dbReference>
<dbReference type="InterPro" id="IPR043129">
    <property type="entry name" value="ATPase_NBD"/>
</dbReference>
<dbReference type="PATRIC" id="fig|1125699.3.peg.1569"/>
<dbReference type="EMBL" id="ATFF01000006">
    <property type="protein sequence ID" value="EPF31215.1"/>
    <property type="molecule type" value="Genomic_DNA"/>
</dbReference>
<dbReference type="InterPro" id="IPR000600">
    <property type="entry name" value="ROK"/>
</dbReference>
<dbReference type="Proteomes" id="UP000014541">
    <property type="component" value="Unassembled WGS sequence"/>
</dbReference>
<dbReference type="Gene3D" id="3.30.420.40">
    <property type="match status" value="2"/>
</dbReference>
<dbReference type="STRING" id="1125699.HMPREF9194_01558"/>
<reference evidence="2 3" key="1">
    <citation type="submission" date="2013-04" db="EMBL/GenBank/DDBJ databases">
        <title>The Genome Sequence of Treponema maltophilum ATCC 51939.</title>
        <authorList>
            <consortium name="The Broad Institute Genomics Platform"/>
            <person name="Earl A."/>
            <person name="Ward D."/>
            <person name="Feldgarden M."/>
            <person name="Gevers D."/>
            <person name="Leonetti C."/>
            <person name="Blanton J.M."/>
            <person name="Dewhirst F.E."/>
            <person name="Izard J."/>
            <person name="Walker B."/>
            <person name="Young S."/>
            <person name="Zeng Q."/>
            <person name="Gargeya S."/>
            <person name="Fitzgerald M."/>
            <person name="Haas B."/>
            <person name="Abouelleil A."/>
            <person name="Allen A.W."/>
            <person name="Alvarado L."/>
            <person name="Arachchi H.M."/>
            <person name="Berlin A.M."/>
            <person name="Chapman S.B."/>
            <person name="Gainer-Dewar J."/>
            <person name="Goldberg J."/>
            <person name="Griggs A."/>
            <person name="Gujja S."/>
            <person name="Hansen M."/>
            <person name="Howarth C."/>
            <person name="Imamovic A."/>
            <person name="Ireland A."/>
            <person name="Larimer J."/>
            <person name="McCowan C."/>
            <person name="Murphy C."/>
            <person name="Pearson M."/>
            <person name="Poon T.W."/>
            <person name="Priest M."/>
            <person name="Roberts A."/>
            <person name="Saif S."/>
            <person name="Shea T."/>
            <person name="Sisk P."/>
            <person name="Sykes S."/>
            <person name="Wortman J."/>
            <person name="Nusbaum C."/>
            <person name="Birren B."/>
        </authorList>
    </citation>
    <scope>NUCLEOTIDE SEQUENCE [LARGE SCALE GENOMIC DNA]</scope>
    <source>
        <strain evidence="2 3">ATCC 51939</strain>
    </source>
</reference>
<name>S3K151_TREMA</name>
<dbReference type="eggNOG" id="COG1940">
    <property type="taxonomic scope" value="Bacteria"/>
</dbReference>
<organism evidence="2 3">
    <name type="scientific">Treponema maltophilum ATCC 51939</name>
    <dbReference type="NCBI Taxonomy" id="1125699"/>
    <lineage>
        <taxon>Bacteria</taxon>
        <taxon>Pseudomonadati</taxon>
        <taxon>Spirochaetota</taxon>
        <taxon>Spirochaetia</taxon>
        <taxon>Spirochaetales</taxon>
        <taxon>Treponemataceae</taxon>
        <taxon>Treponema</taxon>
    </lineage>
</organism>
<accession>S3K151</accession>
<dbReference type="OrthoDB" id="358648at2"/>
<dbReference type="PANTHER" id="PTHR18964:SF149">
    <property type="entry name" value="BIFUNCTIONAL UDP-N-ACETYLGLUCOSAMINE 2-EPIMERASE_N-ACETYLMANNOSAMINE KINASE"/>
    <property type="match status" value="1"/>
</dbReference>
<evidence type="ECO:0000313" key="3">
    <source>
        <dbReference type="Proteomes" id="UP000014541"/>
    </source>
</evidence>
<comment type="similarity">
    <text evidence="1">Belongs to the ROK (NagC/XylR) family.</text>
</comment>
<evidence type="ECO:0008006" key="4">
    <source>
        <dbReference type="Google" id="ProtNLM"/>
    </source>
</evidence>
<dbReference type="PANTHER" id="PTHR18964">
    <property type="entry name" value="ROK (REPRESSOR, ORF, KINASE) FAMILY"/>
    <property type="match status" value="1"/>
</dbReference>
<protein>
    <recommendedName>
        <fullName evidence="4">Glucokinase</fullName>
    </recommendedName>
</protein>
<dbReference type="Pfam" id="PF00480">
    <property type="entry name" value="ROK"/>
    <property type="match status" value="1"/>
</dbReference>
<dbReference type="HOGENOM" id="CLU_036604_0_0_12"/>
<comment type="caution">
    <text evidence="2">The sequence shown here is derived from an EMBL/GenBank/DDBJ whole genome shotgun (WGS) entry which is preliminary data.</text>
</comment>
<dbReference type="AlphaFoldDB" id="S3K151"/>
<evidence type="ECO:0000256" key="1">
    <source>
        <dbReference type="ARBA" id="ARBA00006479"/>
    </source>
</evidence>
<proteinExistence type="inferred from homology"/>
<dbReference type="PROSITE" id="PS01125">
    <property type="entry name" value="ROK"/>
    <property type="match status" value="1"/>
</dbReference>
<evidence type="ECO:0000313" key="2">
    <source>
        <dbReference type="EMBL" id="EPF31215.1"/>
    </source>
</evidence>
<dbReference type="InterPro" id="IPR049874">
    <property type="entry name" value="ROK_cs"/>
</dbReference>
<sequence>MEYFLGIDLGGTMIKASVLDKHYRIIASAVRRTMLPRPWNEILDDCASAVSDVLEQLPALSLRSFSYVGIGTPGIVNIETGVIETAANLGFYGVPIKEYLEEKLRIPVCVENDANAAAWGEFIAGTGKESFTGKSDGKTCSDLVSITLGTGIGSGIIIGGKIFRGGNGLAGELGHTVIELDGRPCPCGRKGCVNMYASATGLRQTTMEFMEKYPDSMLWREAEGKLENVSAKTAFRVAKTGDDAAVQAVHFYVRTLAACIVNAVSIFQPQIITLSGGVSKEGEALLEPLRAIAEKECLRGPNTALPLICTGKLQDKAGVVGAALLNALP</sequence>